<dbReference type="PATRIC" id="fig|1671680.3.peg.3331"/>
<dbReference type="CDD" id="cd00609">
    <property type="entry name" value="AAT_like"/>
    <property type="match status" value="1"/>
</dbReference>
<dbReference type="Proteomes" id="UP000076717">
    <property type="component" value="Unassembled WGS sequence"/>
</dbReference>
<dbReference type="GO" id="GO:0005737">
    <property type="term" value="C:cytoplasm"/>
    <property type="evidence" value="ECO:0007669"/>
    <property type="project" value="TreeGrafter"/>
</dbReference>
<proteinExistence type="predicted"/>
<dbReference type="PANTHER" id="PTHR43807:SF20">
    <property type="entry name" value="FI04487P"/>
    <property type="match status" value="1"/>
</dbReference>
<evidence type="ECO:0000313" key="7">
    <source>
        <dbReference type="EMBL" id="KZX19818.1"/>
    </source>
</evidence>
<organism evidence="7 8">
    <name type="scientific">Rathayibacter tanaceti</name>
    <dbReference type="NCBI Taxonomy" id="1671680"/>
    <lineage>
        <taxon>Bacteria</taxon>
        <taxon>Bacillati</taxon>
        <taxon>Actinomycetota</taxon>
        <taxon>Actinomycetes</taxon>
        <taxon>Micrococcales</taxon>
        <taxon>Microbacteriaceae</taxon>
        <taxon>Rathayibacter</taxon>
    </lineage>
</organism>
<dbReference type="InterPro" id="IPR015422">
    <property type="entry name" value="PyrdxlP-dep_Trfase_small"/>
</dbReference>
<dbReference type="GO" id="GO:0030170">
    <property type="term" value="F:pyridoxal phosphate binding"/>
    <property type="evidence" value="ECO:0007669"/>
    <property type="project" value="InterPro"/>
</dbReference>
<feature type="region of interest" description="Disordered" evidence="5">
    <location>
        <begin position="328"/>
        <end position="394"/>
    </location>
</feature>
<name>A0A162GM99_9MICO</name>
<dbReference type="AlphaFoldDB" id="A0A162GM99"/>
<evidence type="ECO:0000256" key="3">
    <source>
        <dbReference type="ARBA" id="ARBA00022679"/>
    </source>
</evidence>
<dbReference type="Pfam" id="PF00155">
    <property type="entry name" value="Aminotran_1_2"/>
    <property type="match status" value="1"/>
</dbReference>
<keyword evidence="8" id="KW-1185">Reference proteome</keyword>
<protein>
    <submittedName>
        <fullName evidence="7">Putative N-succinyldiaminopimelate aminotransferase DapC</fullName>
        <ecNumber evidence="7">2.6.1.17</ecNumber>
    </submittedName>
</protein>
<dbReference type="Gene3D" id="3.90.1150.10">
    <property type="entry name" value="Aspartate Aminotransferase, domain 1"/>
    <property type="match status" value="1"/>
</dbReference>
<dbReference type="InterPro" id="IPR004839">
    <property type="entry name" value="Aminotransferase_I/II_large"/>
</dbReference>
<evidence type="ECO:0000256" key="2">
    <source>
        <dbReference type="ARBA" id="ARBA00022576"/>
    </source>
</evidence>
<dbReference type="EMBL" id="LIIN01000198">
    <property type="protein sequence ID" value="KZX19818.1"/>
    <property type="molecule type" value="Genomic_DNA"/>
</dbReference>
<keyword evidence="3 7" id="KW-0808">Transferase</keyword>
<sequence length="491" mass="51737">MSGHTGGVSIPGSWTRAAAGAGLLGPGGEVAATVFSEMSALALRTGAVNLGQGFPDEDGPREILDAAREAIASGVNQYPPGPGFPVLREAIAAHQSRFYRLDLDPDGQILVTTGATEALAATLLALLEPGDEVVTFTPHYDAYGALIALAGGVHRTVPLRGLPFTVDHDELVAAVTDRTRVILVNDPHNPTGAVLPLETRELIVRLAERHDALIVTDEVYEHLRFDTPHVPLATLPGAFERTLSISSAGKTFSTTGWKIGWVSGPRALVTAVLAVKQFLTYVSGSPFQGAVALGLGLPDSFFTTVAQTLSAKKDLLSAGLAAAGFGVAAPPEGTSSSRTPLPSATTTVSRSAGRSPNSREWWPCPCPPSAGRRTRLSTGRSCASRSASGSRCWRPPSPAWRAWDAEPVVLDGSAERLHPYRRTRADRCRRWDQSGCTRKRRRASAGFFARAASIRSRETQATATSSTSPRVAISTPIGSTTMLVPTPIGGV</sequence>
<evidence type="ECO:0000313" key="8">
    <source>
        <dbReference type="Proteomes" id="UP000076717"/>
    </source>
</evidence>
<feature type="compositionally biased region" description="Low complexity" evidence="5">
    <location>
        <begin position="379"/>
        <end position="392"/>
    </location>
</feature>
<keyword evidence="4" id="KW-0663">Pyridoxal phosphate</keyword>
<keyword evidence="2 7" id="KW-0032">Aminotransferase</keyword>
<dbReference type="PANTHER" id="PTHR43807">
    <property type="entry name" value="FI04487P"/>
    <property type="match status" value="1"/>
</dbReference>
<evidence type="ECO:0000256" key="4">
    <source>
        <dbReference type="ARBA" id="ARBA00022898"/>
    </source>
</evidence>
<comment type="caution">
    <text evidence="7">The sequence shown here is derived from an EMBL/GenBank/DDBJ whole genome shotgun (WGS) entry which is preliminary data.</text>
</comment>
<reference evidence="7 8" key="1">
    <citation type="submission" date="2015-08" db="EMBL/GenBank/DDBJ databases">
        <title>Draft Genome Sequence of Rathayibacter sp. Strain VKM Ac-2596 Isolated from Leaf Gall Induced by Plant-Parasitic Nematodes.</title>
        <authorList>
            <person name="Vasilenko O.V."/>
            <person name="Starodumova I.P."/>
            <person name="Tarlachkov S.V."/>
            <person name="Dorofeeva L.V."/>
            <person name="Evtushenko L.I."/>
        </authorList>
    </citation>
    <scope>NUCLEOTIDE SEQUENCE [LARGE SCALE GENOMIC DNA]</scope>
    <source>
        <strain evidence="7 8">VKM Ac-2596</strain>
    </source>
</reference>
<dbReference type="GO" id="GO:0009016">
    <property type="term" value="F:succinyldiaminopimelate transaminase activity"/>
    <property type="evidence" value="ECO:0007669"/>
    <property type="project" value="UniProtKB-EC"/>
</dbReference>
<dbReference type="Gene3D" id="3.40.640.10">
    <property type="entry name" value="Type I PLP-dependent aspartate aminotransferase-like (Major domain)"/>
    <property type="match status" value="1"/>
</dbReference>
<dbReference type="GO" id="GO:0016212">
    <property type="term" value="F:kynurenine-oxoglutarate transaminase activity"/>
    <property type="evidence" value="ECO:0007669"/>
    <property type="project" value="TreeGrafter"/>
</dbReference>
<dbReference type="InterPro" id="IPR015424">
    <property type="entry name" value="PyrdxlP-dep_Trfase"/>
</dbReference>
<accession>A0A162GM99</accession>
<dbReference type="InterPro" id="IPR015421">
    <property type="entry name" value="PyrdxlP-dep_Trfase_major"/>
</dbReference>
<dbReference type="InterPro" id="IPR051326">
    <property type="entry name" value="Kynurenine-oxoglutarate_AT"/>
</dbReference>
<comment type="cofactor">
    <cofactor evidence="1">
        <name>pyridoxal 5'-phosphate</name>
        <dbReference type="ChEBI" id="CHEBI:597326"/>
    </cofactor>
</comment>
<gene>
    <name evidence="7" type="primary">dapC</name>
    <name evidence="7" type="ORF">ACH61_03086</name>
</gene>
<dbReference type="EC" id="2.6.1.17" evidence="7"/>
<feature type="compositionally biased region" description="Polar residues" evidence="5">
    <location>
        <begin position="333"/>
        <end position="358"/>
    </location>
</feature>
<dbReference type="SUPFAM" id="SSF53383">
    <property type="entry name" value="PLP-dependent transferases"/>
    <property type="match status" value="1"/>
</dbReference>
<evidence type="ECO:0000256" key="5">
    <source>
        <dbReference type="SAM" id="MobiDB-lite"/>
    </source>
</evidence>
<evidence type="ECO:0000259" key="6">
    <source>
        <dbReference type="Pfam" id="PF00155"/>
    </source>
</evidence>
<evidence type="ECO:0000256" key="1">
    <source>
        <dbReference type="ARBA" id="ARBA00001933"/>
    </source>
</evidence>
<feature type="domain" description="Aminotransferase class I/classII large" evidence="6">
    <location>
        <begin position="48"/>
        <end position="333"/>
    </location>
</feature>